<keyword evidence="5 11" id="KW-0812">Transmembrane</keyword>
<dbReference type="PANTHER" id="PTHR32552:SF81">
    <property type="entry name" value="TONB-DEPENDENT OUTER MEMBRANE RECEPTOR"/>
    <property type="match status" value="1"/>
</dbReference>
<evidence type="ECO:0000256" key="4">
    <source>
        <dbReference type="ARBA" id="ARBA00022496"/>
    </source>
</evidence>
<comment type="similarity">
    <text evidence="11 12">Belongs to the TonB-dependent receptor family.</text>
</comment>
<keyword evidence="10 11" id="KW-0998">Cell outer membrane</keyword>
<keyword evidence="9 11" id="KW-0472">Membrane</keyword>
<accession>A0ABW1YNX1</accession>
<evidence type="ECO:0000256" key="1">
    <source>
        <dbReference type="ARBA" id="ARBA00004571"/>
    </source>
</evidence>
<dbReference type="PANTHER" id="PTHR32552">
    <property type="entry name" value="FERRICHROME IRON RECEPTOR-RELATED"/>
    <property type="match status" value="1"/>
</dbReference>
<protein>
    <submittedName>
        <fullName evidence="16">TonB-dependent receptor</fullName>
    </submittedName>
</protein>
<evidence type="ECO:0000256" key="2">
    <source>
        <dbReference type="ARBA" id="ARBA00022448"/>
    </source>
</evidence>
<keyword evidence="16" id="KW-0675">Receptor</keyword>
<dbReference type="SUPFAM" id="SSF56935">
    <property type="entry name" value="Porins"/>
    <property type="match status" value="1"/>
</dbReference>
<evidence type="ECO:0000256" key="13">
    <source>
        <dbReference type="SAM" id="SignalP"/>
    </source>
</evidence>
<dbReference type="Pfam" id="PF07715">
    <property type="entry name" value="Plug"/>
    <property type="match status" value="1"/>
</dbReference>
<evidence type="ECO:0000256" key="7">
    <source>
        <dbReference type="ARBA" id="ARBA00023065"/>
    </source>
</evidence>
<feature type="chain" id="PRO_5047304549" evidence="13">
    <location>
        <begin position="33"/>
        <end position="798"/>
    </location>
</feature>
<sequence>MIKNDRIKCKRQRLPLAVAMATSIAGSAIVEAAELEEVVVTARKRSESLQDIPVAVSALTGDSLREKGISQVTDLTGHVPNLKFDVQPQSGGSAARIFVRGIGQSDFNIAFDPGVGTYVDGIYMGRSQGGVFGLVDIERIEVLRGPQGTLFGKNATGGAINVITAKPSEEAGARVEMRVGNHQRLDAKAVADIPLVDDVLLSRVSLASKRAEGYTENIFLGKKNSDDEELAGRVQLLWMPSDGVEVSLSHDRFDVNEGTVGYECRVTTGTDSLLGGLIDAAFPTFYSDCAADADNGWDKFESGDYSQSQVASAMSAMTLDWAASEDLSIKWITGHRQLDSLVSGESDYTRHPVSSTRGYTDVTVETFSQELQFSWTALDGRLSWVGGLYYFREDAHDSDTASNLPYPDALLGGVLPVEALSMVTESDPANIAHRPLNSISEVQLDTLSYAAFSQLSYDMTDRLGLTLGLRRTVEEREAQVLGYCPPSSLASLEFMRNALGPWVPSPCQGQVTLLDGSTNSTLFATSGDETFTNLSPMASASYRWHDDLMTYLTYSEGFKSGGFNVRNRERGNTPVFDPETVSSLEWGLKSTWFERALKLNLAVFWNDYSDMQIPGMVASTDAGGSTVFRIENAADATTKGVELEMVAFPTPQLMLSGSIGYIDAAYDDFTVPHPLVPGLTLDRSDDDFSHTPEWQFQLGGQYSVPLAEMGELQLRAHYYRQAETRLGVQGANAEAYGLLDGRIVFVSADETLELGLWGRNLTDERYIASISPLGVALGVDGYFYGEPRSYGLELAYRY</sequence>
<gene>
    <name evidence="16" type="ORF">ACFQBM_13655</name>
</gene>
<keyword evidence="3 11" id="KW-1134">Transmembrane beta strand</keyword>
<evidence type="ECO:0000256" key="3">
    <source>
        <dbReference type="ARBA" id="ARBA00022452"/>
    </source>
</evidence>
<keyword evidence="8 12" id="KW-0798">TonB box</keyword>
<dbReference type="Pfam" id="PF00593">
    <property type="entry name" value="TonB_dep_Rec_b-barrel"/>
    <property type="match status" value="1"/>
</dbReference>
<evidence type="ECO:0000259" key="15">
    <source>
        <dbReference type="Pfam" id="PF07715"/>
    </source>
</evidence>
<organism evidence="16 17">
    <name type="scientific">Microbulbifer taiwanensis</name>
    <dbReference type="NCBI Taxonomy" id="986746"/>
    <lineage>
        <taxon>Bacteria</taxon>
        <taxon>Pseudomonadati</taxon>
        <taxon>Pseudomonadota</taxon>
        <taxon>Gammaproteobacteria</taxon>
        <taxon>Cellvibrionales</taxon>
        <taxon>Microbulbiferaceae</taxon>
        <taxon>Microbulbifer</taxon>
    </lineage>
</organism>
<proteinExistence type="inferred from homology"/>
<name>A0ABW1YNX1_9GAMM</name>
<evidence type="ECO:0000256" key="5">
    <source>
        <dbReference type="ARBA" id="ARBA00022692"/>
    </source>
</evidence>
<dbReference type="EMBL" id="JBHSVR010000001">
    <property type="protein sequence ID" value="MFC6634341.1"/>
    <property type="molecule type" value="Genomic_DNA"/>
</dbReference>
<comment type="subcellular location">
    <subcellularLocation>
        <location evidence="1 11">Cell outer membrane</location>
        <topology evidence="1 11">Multi-pass membrane protein</topology>
    </subcellularLocation>
</comment>
<feature type="signal peptide" evidence="13">
    <location>
        <begin position="1"/>
        <end position="32"/>
    </location>
</feature>
<evidence type="ECO:0000256" key="11">
    <source>
        <dbReference type="PROSITE-ProRule" id="PRU01360"/>
    </source>
</evidence>
<evidence type="ECO:0000256" key="12">
    <source>
        <dbReference type="RuleBase" id="RU003357"/>
    </source>
</evidence>
<dbReference type="InterPro" id="IPR000531">
    <property type="entry name" value="Beta-barrel_TonB"/>
</dbReference>
<evidence type="ECO:0000256" key="10">
    <source>
        <dbReference type="ARBA" id="ARBA00023237"/>
    </source>
</evidence>
<evidence type="ECO:0000256" key="9">
    <source>
        <dbReference type="ARBA" id="ARBA00023136"/>
    </source>
</evidence>
<evidence type="ECO:0000313" key="17">
    <source>
        <dbReference type="Proteomes" id="UP001596425"/>
    </source>
</evidence>
<dbReference type="RefSeq" id="WP_193193136.1">
    <property type="nucleotide sequence ID" value="NZ_JACZFR010000039.1"/>
</dbReference>
<keyword evidence="7" id="KW-0406">Ion transport</keyword>
<feature type="domain" description="TonB-dependent receptor plug" evidence="15">
    <location>
        <begin position="49"/>
        <end position="159"/>
    </location>
</feature>
<evidence type="ECO:0000256" key="6">
    <source>
        <dbReference type="ARBA" id="ARBA00023004"/>
    </source>
</evidence>
<dbReference type="PROSITE" id="PS52016">
    <property type="entry name" value="TONB_DEPENDENT_REC_3"/>
    <property type="match status" value="1"/>
</dbReference>
<evidence type="ECO:0000313" key="16">
    <source>
        <dbReference type="EMBL" id="MFC6634341.1"/>
    </source>
</evidence>
<dbReference type="InterPro" id="IPR012910">
    <property type="entry name" value="Plug_dom"/>
</dbReference>
<dbReference type="Gene3D" id="2.40.170.20">
    <property type="entry name" value="TonB-dependent receptor, beta-barrel domain"/>
    <property type="match status" value="1"/>
</dbReference>
<dbReference type="InterPro" id="IPR039426">
    <property type="entry name" value="TonB-dep_rcpt-like"/>
</dbReference>
<keyword evidence="13" id="KW-0732">Signal</keyword>
<comment type="caution">
    <text evidence="16">The sequence shown here is derived from an EMBL/GenBank/DDBJ whole genome shotgun (WGS) entry which is preliminary data.</text>
</comment>
<keyword evidence="4" id="KW-0410">Iron transport</keyword>
<keyword evidence="6" id="KW-0408">Iron</keyword>
<evidence type="ECO:0000256" key="8">
    <source>
        <dbReference type="ARBA" id="ARBA00023077"/>
    </source>
</evidence>
<dbReference type="InterPro" id="IPR036942">
    <property type="entry name" value="Beta-barrel_TonB_sf"/>
</dbReference>
<keyword evidence="17" id="KW-1185">Reference proteome</keyword>
<feature type="domain" description="TonB-dependent receptor-like beta-barrel" evidence="14">
    <location>
        <begin position="286"/>
        <end position="761"/>
    </location>
</feature>
<dbReference type="Proteomes" id="UP001596425">
    <property type="component" value="Unassembled WGS sequence"/>
</dbReference>
<evidence type="ECO:0000259" key="14">
    <source>
        <dbReference type="Pfam" id="PF00593"/>
    </source>
</evidence>
<reference evidence="17" key="1">
    <citation type="journal article" date="2019" name="Int. J. Syst. Evol. Microbiol.">
        <title>The Global Catalogue of Microorganisms (GCM) 10K type strain sequencing project: providing services to taxonomists for standard genome sequencing and annotation.</title>
        <authorList>
            <consortium name="The Broad Institute Genomics Platform"/>
            <consortium name="The Broad Institute Genome Sequencing Center for Infectious Disease"/>
            <person name="Wu L."/>
            <person name="Ma J."/>
        </authorList>
    </citation>
    <scope>NUCLEOTIDE SEQUENCE [LARGE SCALE GENOMIC DNA]</scope>
    <source>
        <strain evidence="17">CGMCC 1.13718</strain>
    </source>
</reference>
<keyword evidence="2 11" id="KW-0813">Transport</keyword>